<dbReference type="InterPro" id="IPR036388">
    <property type="entry name" value="WH-like_DNA-bd_sf"/>
</dbReference>
<dbReference type="Pfam" id="PF09756">
    <property type="entry name" value="DDRGK"/>
    <property type="match status" value="1"/>
</dbReference>
<dbReference type="Proteomes" id="UP000035681">
    <property type="component" value="Unplaced"/>
</dbReference>
<evidence type="ECO:0000256" key="6">
    <source>
        <dbReference type="ARBA" id="ARBA00023136"/>
    </source>
</evidence>
<accession>A0AAF5D1C9</accession>
<dbReference type="InterPro" id="IPR050899">
    <property type="entry name" value="DDRGK_domain-containing"/>
</dbReference>
<comment type="similarity">
    <text evidence="2">Belongs to the DDRGK1 family.</text>
</comment>
<evidence type="ECO:0000256" key="7">
    <source>
        <dbReference type="SAM" id="MobiDB-lite"/>
    </source>
</evidence>
<proteinExistence type="inferred from homology"/>
<dbReference type="InterPro" id="IPR036390">
    <property type="entry name" value="WH_DNA-bd_sf"/>
</dbReference>
<dbReference type="SUPFAM" id="SSF46785">
    <property type="entry name" value="Winged helix' DNA-binding domain"/>
    <property type="match status" value="1"/>
</dbReference>
<evidence type="ECO:0000256" key="1">
    <source>
        <dbReference type="ARBA" id="ARBA00004389"/>
    </source>
</evidence>
<sequence length="487" mass="56871">MEKPSLENDIPLADDENVPNELNLSSRKPKPAQPLPQAEDQEEKARLIAQILELQNTLEDLSSRVDSVKEESMKLRSENQVLGQYIKNLMHSSSLFQSVNSPKNSNMNEEKYNTDIEGGEINKNKFSCIYASYFPITSFCYENILLLDNSLLVGDNIVLYVLADFDSNMLTETSSINLYLAVGCLFILFILIIFGILKFINDGKKVKEREDEVDRLIRGVDRQQGRNAPGLRRRMNIRRDSDDDQSNSDNDVDEDYSDDDREIDFSKMGKKKAAKMQAKLERKRQREYEAREREERKRQQLLKEQREDEIRAKEEAAEREREEKERKEKEERERREYEEYLKIKEAFNIEEEGVNELDEDASKNLKEEFINYIKEVKVVNLDEVASKFNLSVSDVSNRLTVFLEDGSISGVIDDRGKFIYITEDEWRSVAQFINCRGRVSLQEIVDSSNRLISLKNNIPTNNEINRYIMRVLKILRSSTRGWSKSMW</sequence>
<dbReference type="AlphaFoldDB" id="A0AAF5D1C9"/>
<dbReference type="SMART" id="SM01128">
    <property type="entry name" value="DDRGK"/>
    <property type="match status" value="1"/>
</dbReference>
<keyword evidence="9" id="KW-1185">Reference proteome</keyword>
<evidence type="ECO:0000256" key="5">
    <source>
        <dbReference type="ARBA" id="ARBA00022989"/>
    </source>
</evidence>
<dbReference type="WBParaSite" id="TCONS_00004124.p1">
    <property type="protein sequence ID" value="TCONS_00004124.p1"/>
    <property type="gene ID" value="XLOC_001134"/>
</dbReference>
<feature type="region of interest" description="Disordered" evidence="7">
    <location>
        <begin position="1"/>
        <end position="43"/>
    </location>
</feature>
<reference evidence="10" key="1">
    <citation type="submission" date="2024-02" db="UniProtKB">
        <authorList>
            <consortium name="WormBaseParasite"/>
        </authorList>
    </citation>
    <scope>IDENTIFICATION</scope>
</reference>
<dbReference type="InterPro" id="IPR019357">
    <property type="entry name" value="SCOC"/>
</dbReference>
<evidence type="ECO:0000256" key="8">
    <source>
        <dbReference type="SAM" id="Phobius"/>
    </source>
</evidence>
<dbReference type="PANTHER" id="PTHR48176">
    <property type="entry name" value="DDRGK DOMAIN-CONTAINING PROTEIN 1"/>
    <property type="match status" value="1"/>
</dbReference>
<feature type="compositionally biased region" description="Acidic residues" evidence="7">
    <location>
        <begin position="242"/>
        <end position="262"/>
    </location>
</feature>
<keyword evidence="4 8" id="KW-0812">Transmembrane</keyword>
<dbReference type="Pfam" id="PF10224">
    <property type="entry name" value="DUF2205"/>
    <property type="match status" value="1"/>
</dbReference>
<comment type="subcellular location">
    <subcellularLocation>
        <location evidence="1">Endoplasmic reticulum membrane</location>
        <topology evidence="1">Single-pass membrane protein</topology>
    </subcellularLocation>
</comment>
<evidence type="ECO:0000313" key="10">
    <source>
        <dbReference type="WBParaSite" id="TCONS_00004124.p1"/>
    </source>
</evidence>
<feature type="transmembrane region" description="Helical" evidence="8">
    <location>
        <begin position="178"/>
        <end position="200"/>
    </location>
</feature>
<evidence type="ECO:0000256" key="4">
    <source>
        <dbReference type="ARBA" id="ARBA00022692"/>
    </source>
</evidence>
<name>A0AAF5D1C9_STRER</name>
<evidence type="ECO:0000256" key="2">
    <source>
        <dbReference type="ARBA" id="ARBA00009829"/>
    </source>
</evidence>
<dbReference type="GO" id="GO:0005789">
    <property type="term" value="C:endoplasmic reticulum membrane"/>
    <property type="evidence" value="ECO:0007669"/>
    <property type="project" value="UniProtKB-SubCell"/>
</dbReference>
<evidence type="ECO:0000256" key="3">
    <source>
        <dbReference type="ARBA" id="ARBA00018218"/>
    </source>
</evidence>
<dbReference type="InterPro" id="IPR019153">
    <property type="entry name" value="DDRGK_dom-contain"/>
</dbReference>
<dbReference type="Gene3D" id="1.10.10.10">
    <property type="entry name" value="Winged helix-like DNA-binding domain superfamily/Winged helix DNA-binding domain"/>
    <property type="match status" value="1"/>
</dbReference>
<dbReference type="GO" id="GO:0044389">
    <property type="term" value="F:ubiquitin-like protein ligase binding"/>
    <property type="evidence" value="ECO:0007669"/>
    <property type="project" value="TreeGrafter"/>
</dbReference>
<keyword evidence="6 8" id="KW-0472">Membrane</keyword>
<protein>
    <recommendedName>
        <fullName evidence="3">DDRGK domain-containing protein 1</fullName>
    </recommendedName>
</protein>
<feature type="compositionally biased region" description="Basic and acidic residues" evidence="7">
    <location>
        <begin position="278"/>
        <end position="331"/>
    </location>
</feature>
<feature type="region of interest" description="Disordered" evidence="7">
    <location>
        <begin position="226"/>
        <end position="331"/>
    </location>
</feature>
<dbReference type="PANTHER" id="PTHR48176:SF1">
    <property type="entry name" value="DDRGK DOMAIN-CONTAINING PROTEIN 1"/>
    <property type="match status" value="1"/>
</dbReference>
<organism evidence="9 10">
    <name type="scientific">Strongyloides stercoralis</name>
    <name type="common">Threadworm</name>
    <dbReference type="NCBI Taxonomy" id="6248"/>
    <lineage>
        <taxon>Eukaryota</taxon>
        <taxon>Metazoa</taxon>
        <taxon>Ecdysozoa</taxon>
        <taxon>Nematoda</taxon>
        <taxon>Chromadorea</taxon>
        <taxon>Rhabditida</taxon>
        <taxon>Tylenchina</taxon>
        <taxon>Panagrolaimomorpha</taxon>
        <taxon>Strongyloidoidea</taxon>
        <taxon>Strongyloididae</taxon>
        <taxon>Strongyloides</taxon>
    </lineage>
</organism>
<keyword evidence="5 8" id="KW-1133">Transmembrane helix</keyword>
<evidence type="ECO:0000313" key="9">
    <source>
        <dbReference type="Proteomes" id="UP000035681"/>
    </source>
</evidence>
<dbReference type="Gene3D" id="1.20.5.170">
    <property type="match status" value="1"/>
</dbReference>